<proteinExistence type="predicted"/>
<feature type="transmembrane region" description="Helical" evidence="1">
    <location>
        <begin position="256"/>
        <end position="279"/>
    </location>
</feature>
<keyword evidence="1" id="KW-0472">Membrane</keyword>
<reference evidence="2 3" key="1">
    <citation type="journal article" date="1991" name="Int. J. Syst. Bacteriol.">
        <title>Description of the erythromycin-producing bacterium Arthrobacter sp. strain NRRL B-3381 as Aeromicrobium erythreum gen. nov., sp. nov.</title>
        <authorList>
            <person name="Miller E.S."/>
            <person name="Woese C.R."/>
            <person name="Brenner S."/>
        </authorList>
    </citation>
    <scope>NUCLEOTIDE SEQUENCE [LARGE SCALE GENOMIC DNA]</scope>
    <source>
        <strain evidence="2 3">AR18</strain>
    </source>
</reference>
<dbReference type="STRING" id="2041.AERYTH_15545"/>
<dbReference type="KEGG" id="aer:AERYTH_15545"/>
<dbReference type="EMBL" id="CP011502">
    <property type="protein sequence ID" value="ALX06011.1"/>
    <property type="molecule type" value="Genomic_DNA"/>
</dbReference>
<name>A0A0U4CDQ4_9ACTN</name>
<accession>A0A0U4CDQ4</accession>
<keyword evidence="1" id="KW-0812">Transmembrane</keyword>
<keyword evidence="1" id="KW-1133">Transmembrane helix</keyword>
<gene>
    <name evidence="2" type="ORF">AERYTH_15545</name>
</gene>
<evidence type="ECO:0000256" key="1">
    <source>
        <dbReference type="SAM" id="Phobius"/>
    </source>
</evidence>
<dbReference type="PATRIC" id="fig|2041.4.peg.3246"/>
<organism evidence="2 3">
    <name type="scientific">Aeromicrobium erythreum</name>
    <dbReference type="NCBI Taxonomy" id="2041"/>
    <lineage>
        <taxon>Bacteria</taxon>
        <taxon>Bacillati</taxon>
        <taxon>Actinomycetota</taxon>
        <taxon>Actinomycetes</taxon>
        <taxon>Propionibacteriales</taxon>
        <taxon>Nocardioidaceae</taxon>
        <taxon>Aeromicrobium</taxon>
    </lineage>
</organism>
<dbReference type="AlphaFoldDB" id="A0A0U4CDQ4"/>
<evidence type="ECO:0000313" key="2">
    <source>
        <dbReference type="EMBL" id="ALX06011.1"/>
    </source>
</evidence>
<protein>
    <submittedName>
        <fullName evidence="2">Uncharacterized protein</fullName>
    </submittedName>
</protein>
<evidence type="ECO:0000313" key="3">
    <source>
        <dbReference type="Proteomes" id="UP000067689"/>
    </source>
</evidence>
<keyword evidence="3" id="KW-1185">Reference proteome</keyword>
<sequence>MTAVTTVTATAVLASLLAAPSHRPPVLHGASDTSIIAGDHRGEGDGSLRSIADSDTDTFERLPLNGDRTATATTPVPIASGGTGWTTFPRKSKRTVTVAGVGSVPANAFGVSLKVTGRWTTKKDPGWLVVNDPELPGDYQIVESPYGTTYESSELMEMTLSEAGTIEVANNSGTNVNIKVEVNAWYADPDPLSDIDSGIIDGLELIEKIPDSETGTQEDIDAWLAEQGLERPAADVTSDSGDAIQATYDPRVKQNAITVGATACIGAIILAVLSNIYLVSKLAKVKAAIKTVGGTKAAYKALRKAYKTYRKAGHGRGASAKKAFKHVFTHGSIGKDVRDALIDLATVGGVIEKCF</sequence>
<dbReference type="Proteomes" id="UP000067689">
    <property type="component" value="Chromosome"/>
</dbReference>